<feature type="binding site" evidence="10">
    <location>
        <position position="127"/>
    </location>
    <ligand>
        <name>L-histidine</name>
        <dbReference type="ChEBI" id="CHEBI:57595"/>
    </ligand>
</feature>
<evidence type="ECO:0000256" key="10">
    <source>
        <dbReference type="PIRSR" id="PIRSR001549-1"/>
    </source>
</evidence>
<evidence type="ECO:0000256" key="6">
    <source>
        <dbReference type="ARBA" id="ARBA00022917"/>
    </source>
</evidence>
<comment type="catalytic activity">
    <reaction evidence="8 9">
        <text>tRNA(His) + L-histidine + ATP = L-histidyl-tRNA(His) + AMP + diphosphate + H(+)</text>
        <dbReference type="Rhea" id="RHEA:17313"/>
        <dbReference type="Rhea" id="RHEA-COMP:9665"/>
        <dbReference type="Rhea" id="RHEA-COMP:9689"/>
        <dbReference type="ChEBI" id="CHEBI:15378"/>
        <dbReference type="ChEBI" id="CHEBI:30616"/>
        <dbReference type="ChEBI" id="CHEBI:33019"/>
        <dbReference type="ChEBI" id="CHEBI:57595"/>
        <dbReference type="ChEBI" id="CHEBI:78442"/>
        <dbReference type="ChEBI" id="CHEBI:78527"/>
        <dbReference type="ChEBI" id="CHEBI:456215"/>
        <dbReference type="EC" id="6.1.1.21"/>
    </reaction>
</comment>
<dbReference type="InterPro" id="IPR004516">
    <property type="entry name" value="HisRS/HisZ"/>
</dbReference>
<evidence type="ECO:0000256" key="7">
    <source>
        <dbReference type="ARBA" id="ARBA00023146"/>
    </source>
</evidence>
<dbReference type="Gene3D" id="3.30.930.10">
    <property type="entry name" value="Bira Bifunctional Protein, Domain 2"/>
    <property type="match status" value="1"/>
</dbReference>
<comment type="similarity">
    <text evidence="2 9">Belongs to the class-II aminoacyl-tRNA synthetase family.</text>
</comment>
<dbReference type="GO" id="GO:0006427">
    <property type="term" value="P:histidyl-tRNA aminoacylation"/>
    <property type="evidence" value="ECO:0007669"/>
    <property type="project" value="UniProtKB-UniRule"/>
</dbReference>
<dbReference type="SUPFAM" id="SSF55681">
    <property type="entry name" value="Class II aaRS and biotin synthetases"/>
    <property type="match status" value="1"/>
</dbReference>
<dbReference type="PIRSF" id="PIRSF001549">
    <property type="entry name" value="His-tRNA_synth"/>
    <property type="match status" value="1"/>
</dbReference>
<name>A0A7C7ZDD2_9ARCH</name>
<comment type="caution">
    <text evidence="12">The sequence shown here is derived from an EMBL/GenBank/DDBJ whole genome shotgun (WGS) entry which is preliminary data.</text>
</comment>
<evidence type="ECO:0000256" key="1">
    <source>
        <dbReference type="ARBA" id="ARBA00004496"/>
    </source>
</evidence>
<dbReference type="InterPro" id="IPR006195">
    <property type="entry name" value="aa-tRNA-synth_II"/>
</dbReference>
<accession>A0A7C7ZDD2</accession>
<dbReference type="NCBIfam" id="TIGR00442">
    <property type="entry name" value="hisS"/>
    <property type="match status" value="1"/>
</dbReference>
<dbReference type="PANTHER" id="PTHR43707">
    <property type="entry name" value="HISTIDYL-TRNA SYNTHETASE"/>
    <property type="match status" value="1"/>
</dbReference>
<keyword evidence="6 9" id="KW-0648">Protein biosynthesis</keyword>
<dbReference type="EC" id="6.1.1.21" evidence="9"/>
<dbReference type="InterPro" id="IPR041715">
    <property type="entry name" value="HisRS-like_core"/>
</dbReference>
<keyword evidence="5 9" id="KW-0067">ATP-binding</keyword>
<evidence type="ECO:0000256" key="4">
    <source>
        <dbReference type="ARBA" id="ARBA00022741"/>
    </source>
</evidence>
<gene>
    <name evidence="9" type="primary">hisS</name>
    <name evidence="12" type="ORF">EYQ16_03125</name>
</gene>
<comment type="subcellular location">
    <subcellularLocation>
        <location evidence="1 9">Cytoplasm</location>
    </subcellularLocation>
</comment>
<dbReference type="InterPro" id="IPR045864">
    <property type="entry name" value="aa-tRNA-synth_II/BPL/LPL"/>
</dbReference>
<dbReference type="GO" id="GO:0005737">
    <property type="term" value="C:cytoplasm"/>
    <property type="evidence" value="ECO:0007669"/>
    <property type="project" value="UniProtKB-SubCell"/>
</dbReference>
<dbReference type="EMBL" id="DUAV01000022">
    <property type="protein sequence ID" value="HIG63495.1"/>
    <property type="molecule type" value="Genomic_DNA"/>
</dbReference>
<evidence type="ECO:0000256" key="8">
    <source>
        <dbReference type="ARBA" id="ARBA00047639"/>
    </source>
</evidence>
<proteinExistence type="inferred from homology"/>
<feature type="domain" description="Aminoacyl-transfer RNA synthetases class-II family profile" evidence="11">
    <location>
        <begin position="1"/>
        <end position="349"/>
    </location>
</feature>
<keyword evidence="9" id="KW-0963">Cytoplasm</keyword>
<dbReference type="GO" id="GO:0005524">
    <property type="term" value="F:ATP binding"/>
    <property type="evidence" value="ECO:0007669"/>
    <property type="project" value="UniProtKB-UniRule"/>
</dbReference>
<dbReference type="Proteomes" id="UP000589516">
    <property type="component" value="Unassembled WGS sequence"/>
</dbReference>
<evidence type="ECO:0000256" key="3">
    <source>
        <dbReference type="ARBA" id="ARBA00022598"/>
    </source>
</evidence>
<dbReference type="SUPFAM" id="SSF52954">
    <property type="entry name" value="Class II aaRS ABD-related"/>
    <property type="match status" value="1"/>
</dbReference>
<reference evidence="13" key="1">
    <citation type="journal article" date="2019" name="bioRxiv">
        <title>Genome diversification in globally distributed novel marine Proteobacteria is linked to environmental adaptation.</title>
        <authorList>
            <person name="Zhou Z."/>
            <person name="Tran P.Q."/>
            <person name="Kieft K."/>
            <person name="Anantharaman K."/>
        </authorList>
    </citation>
    <scope>NUCLEOTIDE SEQUENCE [LARGE SCALE GENOMIC DNA]</scope>
</reference>
<feature type="binding site" evidence="10">
    <location>
        <begin position="271"/>
        <end position="272"/>
    </location>
    <ligand>
        <name>L-histidine</name>
        <dbReference type="ChEBI" id="CHEBI:57595"/>
    </ligand>
</feature>
<evidence type="ECO:0000259" key="11">
    <source>
        <dbReference type="PROSITE" id="PS50862"/>
    </source>
</evidence>
<evidence type="ECO:0000256" key="9">
    <source>
        <dbReference type="HAMAP-Rule" id="MF_00127"/>
    </source>
</evidence>
<feature type="binding site" evidence="10">
    <location>
        <position position="109"/>
    </location>
    <ligand>
        <name>L-histidine</name>
        <dbReference type="ChEBI" id="CHEBI:57595"/>
    </ligand>
</feature>
<keyword evidence="3 9" id="KW-0436">Ligase</keyword>
<organism evidence="12 13">
    <name type="scientific">Marine Group III euryarchaeote</name>
    <dbReference type="NCBI Taxonomy" id="2173149"/>
    <lineage>
        <taxon>Archaea</taxon>
        <taxon>Methanobacteriati</taxon>
        <taxon>Thermoplasmatota</taxon>
        <taxon>Thermoplasmata</taxon>
        <taxon>Candidatus Thermoprofundales</taxon>
    </lineage>
</organism>
<dbReference type="HAMAP" id="MF_00127">
    <property type="entry name" value="His_tRNA_synth"/>
    <property type="match status" value="1"/>
</dbReference>
<dbReference type="InterPro" id="IPR015807">
    <property type="entry name" value="His-tRNA-ligase"/>
</dbReference>
<dbReference type="PROSITE" id="PS50862">
    <property type="entry name" value="AA_TRNA_LIGASE_II"/>
    <property type="match status" value="1"/>
</dbReference>
<protein>
    <recommendedName>
        <fullName evidence="9">Histidine--tRNA ligase</fullName>
        <ecNumber evidence="9">6.1.1.21</ecNumber>
    </recommendedName>
    <alternativeName>
        <fullName evidence="9">Histidyl-tRNA synthetase</fullName>
        <shortName evidence="9">HisRS</shortName>
    </alternativeName>
</protein>
<dbReference type="AlphaFoldDB" id="A0A7C7ZDD2"/>
<evidence type="ECO:0000313" key="13">
    <source>
        <dbReference type="Proteomes" id="UP000589516"/>
    </source>
</evidence>
<dbReference type="PANTHER" id="PTHR43707:SF1">
    <property type="entry name" value="HISTIDINE--TRNA LIGASE, MITOCHONDRIAL-RELATED"/>
    <property type="match status" value="1"/>
</dbReference>
<dbReference type="InterPro" id="IPR004154">
    <property type="entry name" value="Anticodon-bd"/>
</dbReference>
<dbReference type="FunFam" id="3.40.50.800:FF:000017">
    <property type="entry name" value="Histidine--tRNA ligase chloroplastic/mitochondrial"/>
    <property type="match status" value="1"/>
</dbReference>
<dbReference type="FunFam" id="3.30.930.10:FF:000054">
    <property type="entry name" value="Histidine--tRNA ligase chloroplastic/mitochondrial"/>
    <property type="match status" value="1"/>
</dbReference>
<dbReference type="Gene3D" id="3.40.50.800">
    <property type="entry name" value="Anticodon-binding domain"/>
    <property type="match status" value="1"/>
</dbReference>
<dbReference type="GO" id="GO:0004821">
    <property type="term" value="F:histidine-tRNA ligase activity"/>
    <property type="evidence" value="ECO:0007669"/>
    <property type="project" value="UniProtKB-UniRule"/>
</dbReference>
<dbReference type="CDD" id="cd00773">
    <property type="entry name" value="HisRS-like_core"/>
    <property type="match status" value="1"/>
</dbReference>
<dbReference type="Pfam" id="PF13393">
    <property type="entry name" value="tRNA-synt_His"/>
    <property type="match status" value="1"/>
</dbReference>
<sequence length="420" mass="46216">MSDLQGVRGTRDFYPDEMRLRSWLFSHFRAAAQLHGFEEYDAPVLEHEALYTRKAGEDIVGQLYGFEDKGGRRVALRPEMTPSLARMVLARAGALPLPIKWFSIPQCWRYERMQRGRGREHYQWNVDIWGSAGVEADVELLAVLCSFFGRVGLAPAEVGIRVSSRKVLQEVLDSVGVASEQFAAVCIVVDKLGKLPPDEATAQLGKLGLDNTAVATIQRVLGLRNLDALAAALDDDSGAVAELRSLWALAKGYDLTEWLEFDGSIVRGLAYYTGPVFEAHDRSGELRAVCGGGRYDRLLSSFGGKDLPATGFGFGDMVILELLKDRGRLPQLAGSVQDVVFALNPELRPVAMDVAGRLRAQGRSVDLVLEEKRLKWALKHADRCGAERLLLLAPKEWERGLVKVRDLASGAESEVAPDAL</sequence>
<keyword evidence="4 9" id="KW-0547">Nucleotide-binding</keyword>
<dbReference type="InterPro" id="IPR036621">
    <property type="entry name" value="Anticodon-bd_dom_sf"/>
</dbReference>
<evidence type="ECO:0000256" key="5">
    <source>
        <dbReference type="ARBA" id="ARBA00022840"/>
    </source>
</evidence>
<feature type="binding site" evidence="10">
    <location>
        <position position="267"/>
    </location>
    <ligand>
        <name>L-histidine</name>
        <dbReference type="ChEBI" id="CHEBI:57595"/>
    </ligand>
</feature>
<feature type="binding site" evidence="10">
    <location>
        <begin position="79"/>
        <end position="81"/>
    </location>
    <ligand>
        <name>L-histidine</name>
        <dbReference type="ChEBI" id="CHEBI:57595"/>
    </ligand>
</feature>
<feature type="binding site" evidence="10">
    <location>
        <position position="123"/>
    </location>
    <ligand>
        <name>L-histidine</name>
        <dbReference type="ChEBI" id="CHEBI:57595"/>
    </ligand>
</feature>
<evidence type="ECO:0000256" key="2">
    <source>
        <dbReference type="ARBA" id="ARBA00008226"/>
    </source>
</evidence>
<evidence type="ECO:0000313" key="12">
    <source>
        <dbReference type="EMBL" id="HIG63495.1"/>
    </source>
</evidence>
<dbReference type="Pfam" id="PF03129">
    <property type="entry name" value="HGTP_anticodon"/>
    <property type="match status" value="1"/>
</dbReference>
<keyword evidence="7 9" id="KW-0030">Aminoacyl-tRNA synthetase</keyword>